<reference evidence="3" key="1">
    <citation type="submission" date="2021-02" db="EMBL/GenBank/DDBJ databases">
        <authorList>
            <person name="Dougan E. K."/>
            <person name="Rhodes N."/>
            <person name="Thang M."/>
            <person name="Chan C."/>
        </authorList>
    </citation>
    <scope>NUCLEOTIDE SEQUENCE</scope>
</reference>
<dbReference type="GO" id="GO:0003735">
    <property type="term" value="F:structural constituent of ribosome"/>
    <property type="evidence" value="ECO:0007669"/>
    <property type="project" value="TreeGrafter"/>
</dbReference>
<evidence type="ECO:0000313" key="4">
    <source>
        <dbReference type="Proteomes" id="UP000654075"/>
    </source>
</evidence>
<dbReference type="EMBL" id="CAJNNV010020137">
    <property type="protein sequence ID" value="CAE8606962.1"/>
    <property type="molecule type" value="Genomic_DNA"/>
</dbReference>
<keyword evidence="4" id="KW-1185">Reference proteome</keyword>
<dbReference type="OrthoDB" id="1918363at2759"/>
<dbReference type="PROSITE" id="PS50126">
    <property type="entry name" value="S1"/>
    <property type="match status" value="1"/>
</dbReference>
<name>A0A813F5X5_POLGL</name>
<feature type="domain" description="S1 motif" evidence="1">
    <location>
        <begin position="92"/>
        <end position="149"/>
    </location>
</feature>
<dbReference type="GO" id="GO:0003729">
    <property type="term" value="F:mRNA binding"/>
    <property type="evidence" value="ECO:0007669"/>
    <property type="project" value="TreeGrafter"/>
</dbReference>
<feature type="domain" description="Doublecortin" evidence="2">
    <location>
        <begin position="61"/>
        <end position="149"/>
    </location>
</feature>
<sequence length="149" mass="15737">MSQSTLNAMPCRGAQNGRSRAPLLALALAGAATFQGVTFLGLSATRALPEAKLQFDRSPSRQALFARGGEAEAEEDDDDYGGVRFMASMKVGQELDGVVTKLIPGKGVTVDVGAEKEGFVPMGKMSDQRVNSVEEVVAEGNSVKVWVCE</sequence>
<organism evidence="3 4">
    <name type="scientific">Polarella glacialis</name>
    <name type="common">Dinoflagellate</name>
    <dbReference type="NCBI Taxonomy" id="89957"/>
    <lineage>
        <taxon>Eukaryota</taxon>
        <taxon>Sar</taxon>
        <taxon>Alveolata</taxon>
        <taxon>Dinophyceae</taxon>
        <taxon>Suessiales</taxon>
        <taxon>Suessiaceae</taxon>
        <taxon>Polarella</taxon>
    </lineage>
</organism>
<evidence type="ECO:0008006" key="5">
    <source>
        <dbReference type="Google" id="ProtNLM"/>
    </source>
</evidence>
<proteinExistence type="predicted"/>
<accession>A0A813F5X5</accession>
<dbReference type="GO" id="GO:0006412">
    <property type="term" value="P:translation"/>
    <property type="evidence" value="ECO:0007669"/>
    <property type="project" value="TreeGrafter"/>
</dbReference>
<dbReference type="Gene3D" id="2.40.50.140">
    <property type="entry name" value="Nucleic acid-binding proteins"/>
    <property type="match status" value="1"/>
</dbReference>
<dbReference type="PANTHER" id="PTHR10724:SF10">
    <property type="entry name" value="S1 RNA-BINDING DOMAIN-CONTAINING PROTEIN 1"/>
    <property type="match status" value="1"/>
</dbReference>
<dbReference type="SUPFAM" id="SSF50249">
    <property type="entry name" value="Nucleic acid-binding proteins"/>
    <property type="match status" value="1"/>
</dbReference>
<dbReference type="GO" id="GO:0035556">
    <property type="term" value="P:intracellular signal transduction"/>
    <property type="evidence" value="ECO:0007669"/>
    <property type="project" value="InterPro"/>
</dbReference>
<dbReference type="InterPro" id="IPR003533">
    <property type="entry name" value="Doublecortin_dom"/>
</dbReference>
<feature type="non-terminal residue" evidence="3">
    <location>
        <position position="149"/>
    </location>
</feature>
<evidence type="ECO:0000259" key="2">
    <source>
        <dbReference type="PROSITE" id="PS50309"/>
    </source>
</evidence>
<dbReference type="AlphaFoldDB" id="A0A813F5X5"/>
<comment type="caution">
    <text evidence="3">The sequence shown here is derived from an EMBL/GenBank/DDBJ whole genome shotgun (WGS) entry which is preliminary data.</text>
</comment>
<dbReference type="PANTHER" id="PTHR10724">
    <property type="entry name" value="30S RIBOSOMAL PROTEIN S1"/>
    <property type="match status" value="1"/>
</dbReference>
<dbReference type="PROSITE" id="PS50309">
    <property type="entry name" value="DC"/>
    <property type="match status" value="1"/>
</dbReference>
<evidence type="ECO:0000313" key="3">
    <source>
        <dbReference type="EMBL" id="CAE8606962.1"/>
    </source>
</evidence>
<dbReference type="Pfam" id="PF00575">
    <property type="entry name" value="S1"/>
    <property type="match status" value="1"/>
</dbReference>
<gene>
    <name evidence="3" type="ORF">PGLA1383_LOCUS24912</name>
</gene>
<protein>
    <recommendedName>
        <fullName evidence="5">S1 motif domain-containing protein</fullName>
    </recommendedName>
</protein>
<dbReference type="Proteomes" id="UP000654075">
    <property type="component" value="Unassembled WGS sequence"/>
</dbReference>
<dbReference type="InterPro" id="IPR003029">
    <property type="entry name" value="S1_domain"/>
</dbReference>
<evidence type="ECO:0000259" key="1">
    <source>
        <dbReference type="PROSITE" id="PS50126"/>
    </source>
</evidence>
<dbReference type="InterPro" id="IPR012340">
    <property type="entry name" value="NA-bd_OB-fold"/>
</dbReference>
<dbReference type="InterPro" id="IPR050437">
    <property type="entry name" value="Ribos_protein_bS1-like"/>
</dbReference>